<dbReference type="Proteomes" id="UP001516662">
    <property type="component" value="Unassembled WGS sequence"/>
</dbReference>
<dbReference type="CDD" id="cd11338">
    <property type="entry name" value="AmyAc_CMD"/>
    <property type="match status" value="1"/>
</dbReference>
<dbReference type="SUPFAM" id="SSF51011">
    <property type="entry name" value="Glycosyl hydrolase domain"/>
    <property type="match status" value="1"/>
</dbReference>
<evidence type="ECO:0000313" key="7">
    <source>
        <dbReference type="EMBL" id="MBE4907126.1"/>
    </source>
</evidence>
<dbReference type="InterPro" id="IPR013780">
    <property type="entry name" value="Glyco_hydro_b"/>
</dbReference>
<dbReference type="Pfam" id="PF22058">
    <property type="entry name" value="X25_BaPul_like"/>
    <property type="match status" value="2"/>
</dbReference>
<dbReference type="InterPro" id="IPR006047">
    <property type="entry name" value="GH13_cat_dom"/>
</dbReference>
<dbReference type="InterPro" id="IPR004185">
    <property type="entry name" value="Glyco_hydro_13_lg-like_dom"/>
</dbReference>
<organism evidence="7 8">
    <name type="scientific">Litchfieldia luteola</name>
    <dbReference type="NCBI Taxonomy" id="682179"/>
    <lineage>
        <taxon>Bacteria</taxon>
        <taxon>Bacillati</taxon>
        <taxon>Bacillota</taxon>
        <taxon>Bacilli</taxon>
        <taxon>Bacillales</taxon>
        <taxon>Bacillaceae</taxon>
        <taxon>Litchfieldia</taxon>
    </lineage>
</organism>
<proteinExistence type="predicted"/>
<evidence type="ECO:0000256" key="4">
    <source>
        <dbReference type="SAM" id="MobiDB-lite"/>
    </source>
</evidence>
<dbReference type="InterPro" id="IPR017853">
    <property type="entry name" value="GH"/>
</dbReference>
<keyword evidence="1" id="KW-0378">Hydrolase</keyword>
<gene>
    <name evidence="7" type="ORF">IMZ08_03515</name>
</gene>
<sequence length="1400" mass="157031">MKHVGNDLYTFTGTLPAGQYAYKIAIGGSWDENYGAGGRSGGDISLNLEQSTEVTFYYHDQTHAIANSTFYTPIPRDKTPRIVGDIQPDINAGDDWSPATSTAFMTDYDFNNTYEYRTVVPKGNHEFKVVLGNDWGEQYPGENFKLNVVEATEVTFTFNNLTKEVLTDYKPSGSDGTVDQGMLYHNTWNNAYRQPFGAISAGETVTLRLAAKKDDLTRATLYVRNYLTGNTKMVNMEYVGWTDVQSQGNLEFWEATFTPEDKGVHGYKFIAGDGMAIAEYGEDTLEGEVGSAANSNAGLFQLTVYDPSYQTPDWMKEAVVYQIFPDRFFNGNPKNDTAKENARGEEPIERPDSWDTLPDNPRIGEKDPGNYTGDGIWSNDFFGGDIAGIHQKLDYIQSLGVNTLYLNPVAKAASNHKYDATDFKEVDPMFGSPEEFKAFTDELARRDMHLILDGVFNHVADDSIYFDRYGKYETVGAYEYWAKIYDLMNEKGLTQKKAEQEAHVYFKKDKQKFSRYGFHNWFNIENEIIDEGKPTERYKYQAWWGFDSLPEIKSIPGEAVNYDSELNNKQFANYIFYERDSVAKSWLTNGGSGWRLDVANEVDMEFWREFRKELKNGNYKRGATLKDGEQPLILGEIWDDASKYFLGDQYDSVMNYRFERAILGYLENGNAGQAEKQLKAVQEDYPEEAFYALMNLLGSHDTPRAVYLLGGGTDSFERAEFDSNYNHELGVQRLKLASIIQMGYAGAPTIYYGDEAGVTGSKDPDDRRTYPWGKEDQDLISHYKKIGAVREDNASLFAYGELHHAYAKDDVLVYVRTNDEKAAIVAINRGSEDRTIELQVKDLIANGVNFIDQLDSKYEAVTRDGVIELKIPKMSGRMLVSENLPTKVEPVTSLSATEGSKTAQLNWNGNGVEYVVYQTTVEGALYRKIGKTSDETFTVENLQNGRQYFFAVVSVDENGNESEKVATSAVIPHYDLTAEWVGNLTTLENSTLDLSAAQVISAELYVEGATETEQAEGVIARLEMKKDSETQWEILKAGYAGQAGNNNVFSGSFLPLEVGTYEYRIGVSSDLGREWKYTETTNTVTFVQDEADQTAPATAVELAQPMQESGQVNLSWTVVDSEDPYLYTILRDGIVIDQVVDGSLTSYRDYQVENGKTYQYQVRVYDKVGNFVDSNIVTVTPDIVMVQVTFKVNAPDYTPLTTSVNMPNSINGWNAGAWSMTRNGAVTPDWEYTVEVQEGTEITYKYVKGNSWDQEGLADHTPNNRTDDDISYYGYGAIGTDMKVVVQNQGNNKMVVQDYIVRWIDMPVVVTSHENNATVTTETIELKGTAIKGGVLTINGEQVTINDDMSFSHTVTLAEGKNDINISIKPSEDSKKNIFNNDSGAIAKNTKTIVLTVNKQ</sequence>
<comment type="caution">
    <text evidence="7">The sequence shown here is derived from an EMBL/GenBank/DDBJ whole genome shotgun (WGS) entry which is preliminary data.</text>
</comment>
<evidence type="ECO:0000256" key="3">
    <source>
        <dbReference type="ARBA" id="ARBA00023295"/>
    </source>
</evidence>
<feature type="domain" description="Fibronectin type-III" evidence="5">
    <location>
        <begin position="884"/>
        <end position="975"/>
    </location>
</feature>
<protein>
    <submittedName>
        <fullName evidence="7">Amylopullulanase</fullName>
    </submittedName>
</protein>
<dbReference type="SUPFAM" id="SSF81296">
    <property type="entry name" value="E set domains"/>
    <property type="match status" value="1"/>
</dbReference>
<evidence type="ECO:0000256" key="2">
    <source>
        <dbReference type="ARBA" id="ARBA00022837"/>
    </source>
</evidence>
<evidence type="ECO:0000256" key="1">
    <source>
        <dbReference type="ARBA" id="ARBA00022801"/>
    </source>
</evidence>
<dbReference type="EMBL" id="JADCLJ010000007">
    <property type="protein sequence ID" value="MBE4907126.1"/>
    <property type="molecule type" value="Genomic_DNA"/>
</dbReference>
<keyword evidence="3" id="KW-0326">Glycosidase</keyword>
<dbReference type="PROSITE" id="PS50853">
    <property type="entry name" value="FN3"/>
    <property type="match status" value="1"/>
</dbReference>
<dbReference type="Gene3D" id="2.60.40.1180">
    <property type="entry name" value="Golgi alpha-mannosidase II"/>
    <property type="match status" value="1"/>
</dbReference>
<dbReference type="SUPFAM" id="SSF51445">
    <property type="entry name" value="(Trans)glycosidases"/>
    <property type="match status" value="1"/>
</dbReference>
<name>A0ABR9QFD3_9BACI</name>
<feature type="compositionally biased region" description="Basic and acidic residues" evidence="4">
    <location>
        <begin position="336"/>
        <end position="353"/>
    </location>
</feature>
<dbReference type="SUPFAM" id="SSF49452">
    <property type="entry name" value="Starch-binding domain-like"/>
    <property type="match status" value="1"/>
</dbReference>
<dbReference type="Pfam" id="PF00128">
    <property type="entry name" value="Alpha-amylase"/>
    <property type="match status" value="1"/>
</dbReference>
<accession>A0ABR9QFD3</accession>
<dbReference type="InterPro" id="IPR002044">
    <property type="entry name" value="CBM20"/>
</dbReference>
<keyword evidence="2" id="KW-0106">Calcium</keyword>
<dbReference type="CDD" id="cd00063">
    <property type="entry name" value="FN3"/>
    <property type="match status" value="1"/>
</dbReference>
<feature type="domain" description="CBM20" evidence="6">
    <location>
        <begin position="1180"/>
        <end position="1277"/>
    </location>
</feature>
<dbReference type="PANTHER" id="PTHR10357:SF210">
    <property type="entry name" value="MALTODEXTRIN GLUCOSIDASE"/>
    <property type="match status" value="1"/>
</dbReference>
<dbReference type="Pfam" id="PF22026">
    <property type="entry name" value="Alpha-amylase_C_2"/>
    <property type="match status" value="1"/>
</dbReference>
<dbReference type="SMART" id="SM00642">
    <property type="entry name" value="Aamy"/>
    <property type="match status" value="1"/>
</dbReference>
<keyword evidence="8" id="KW-1185">Reference proteome</keyword>
<dbReference type="PANTHER" id="PTHR10357">
    <property type="entry name" value="ALPHA-AMYLASE FAMILY MEMBER"/>
    <property type="match status" value="1"/>
</dbReference>
<dbReference type="InterPro" id="IPR014756">
    <property type="entry name" value="Ig_E-set"/>
</dbReference>
<dbReference type="Gene3D" id="3.20.20.80">
    <property type="entry name" value="Glycosidases"/>
    <property type="match status" value="1"/>
</dbReference>
<dbReference type="Gene3D" id="2.60.40.10">
    <property type="entry name" value="Immunoglobulins"/>
    <property type="match status" value="7"/>
</dbReference>
<dbReference type="SUPFAM" id="SSF49265">
    <property type="entry name" value="Fibronectin type III"/>
    <property type="match status" value="2"/>
</dbReference>
<dbReference type="InterPro" id="IPR054174">
    <property type="entry name" value="Alpha-amylase-like_C"/>
</dbReference>
<reference evidence="7 8" key="1">
    <citation type="submission" date="2020-10" db="EMBL/GenBank/DDBJ databases">
        <title>Bacillus sp. HD4P25, an endophyte from a halophyte.</title>
        <authorList>
            <person name="Sun J.-Q."/>
        </authorList>
    </citation>
    <scope>NUCLEOTIDE SEQUENCE [LARGE SCALE GENOMIC DNA]</scope>
    <source>
        <strain evidence="7 8">YIM 93174</strain>
    </source>
</reference>
<dbReference type="CDD" id="cd12962">
    <property type="entry name" value="X25_BaPul_like"/>
    <property type="match status" value="2"/>
</dbReference>
<dbReference type="SMART" id="SM01065">
    <property type="entry name" value="CBM_2"/>
    <property type="match status" value="1"/>
</dbReference>
<evidence type="ECO:0000313" key="8">
    <source>
        <dbReference type="Proteomes" id="UP001516662"/>
    </source>
</evidence>
<dbReference type="InterPro" id="IPR013784">
    <property type="entry name" value="Carb-bd-like_fold"/>
</dbReference>
<dbReference type="InterPro" id="IPR003961">
    <property type="entry name" value="FN3_dom"/>
</dbReference>
<dbReference type="InterPro" id="IPR036116">
    <property type="entry name" value="FN3_sf"/>
</dbReference>
<dbReference type="CDD" id="cd02857">
    <property type="entry name" value="E_set_CDase_PDE_N"/>
    <property type="match status" value="1"/>
</dbReference>
<evidence type="ECO:0000259" key="5">
    <source>
        <dbReference type="PROSITE" id="PS50853"/>
    </source>
</evidence>
<feature type="region of interest" description="Disordered" evidence="4">
    <location>
        <begin position="332"/>
        <end position="370"/>
    </location>
</feature>
<dbReference type="PROSITE" id="PS51166">
    <property type="entry name" value="CBM20"/>
    <property type="match status" value="1"/>
</dbReference>
<dbReference type="SMART" id="SM00060">
    <property type="entry name" value="FN3"/>
    <property type="match status" value="2"/>
</dbReference>
<dbReference type="InterPro" id="IPR054409">
    <property type="entry name" value="X25_BaPul-like"/>
</dbReference>
<dbReference type="InterPro" id="IPR013783">
    <property type="entry name" value="Ig-like_fold"/>
</dbReference>
<evidence type="ECO:0000259" key="6">
    <source>
        <dbReference type="PROSITE" id="PS51166"/>
    </source>
</evidence>